<organism evidence="1 2">
    <name type="scientific">Bauhinia variegata</name>
    <name type="common">Purple orchid tree</name>
    <name type="synonym">Phanera variegata</name>
    <dbReference type="NCBI Taxonomy" id="167791"/>
    <lineage>
        <taxon>Eukaryota</taxon>
        <taxon>Viridiplantae</taxon>
        <taxon>Streptophyta</taxon>
        <taxon>Embryophyta</taxon>
        <taxon>Tracheophyta</taxon>
        <taxon>Spermatophyta</taxon>
        <taxon>Magnoliopsida</taxon>
        <taxon>eudicotyledons</taxon>
        <taxon>Gunneridae</taxon>
        <taxon>Pentapetalae</taxon>
        <taxon>rosids</taxon>
        <taxon>fabids</taxon>
        <taxon>Fabales</taxon>
        <taxon>Fabaceae</taxon>
        <taxon>Cercidoideae</taxon>
        <taxon>Cercideae</taxon>
        <taxon>Bauhiniinae</taxon>
        <taxon>Bauhinia</taxon>
    </lineage>
</organism>
<gene>
    <name evidence="1" type="ORF">L6164_010585</name>
</gene>
<proteinExistence type="predicted"/>
<protein>
    <submittedName>
        <fullName evidence="1">Uncharacterized protein</fullName>
    </submittedName>
</protein>
<evidence type="ECO:0000313" key="2">
    <source>
        <dbReference type="Proteomes" id="UP000828941"/>
    </source>
</evidence>
<sequence length="75" mass="8366">MVFAPSPPVLSHLIHYLLSSLKPSQGLVLRSKEWEALEQLTMVPTPMRTSRGNLTGLQKNSEFPSLEPVVLLPRT</sequence>
<dbReference type="Proteomes" id="UP000828941">
    <property type="component" value="Chromosome 4"/>
</dbReference>
<accession>A0ACB9PU06</accession>
<evidence type="ECO:0000313" key="1">
    <source>
        <dbReference type="EMBL" id="KAI4350060.1"/>
    </source>
</evidence>
<comment type="caution">
    <text evidence="1">The sequence shown here is derived from an EMBL/GenBank/DDBJ whole genome shotgun (WGS) entry which is preliminary data.</text>
</comment>
<keyword evidence="2" id="KW-1185">Reference proteome</keyword>
<reference evidence="1 2" key="1">
    <citation type="journal article" date="2022" name="DNA Res.">
        <title>Chromosomal-level genome assembly of the orchid tree Bauhinia variegata (Leguminosae; Cercidoideae) supports the allotetraploid origin hypothesis of Bauhinia.</title>
        <authorList>
            <person name="Zhong Y."/>
            <person name="Chen Y."/>
            <person name="Zheng D."/>
            <person name="Pang J."/>
            <person name="Liu Y."/>
            <person name="Luo S."/>
            <person name="Meng S."/>
            <person name="Qian L."/>
            <person name="Wei D."/>
            <person name="Dai S."/>
            <person name="Zhou R."/>
        </authorList>
    </citation>
    <scope>NUCLEOTIDE SEQUENCE [LARGE SCALE GENOMIC DNA]</scope>
    <source>
        <strain evidence="1">BV-YZ2020</strain>
    </source>
</reference>
<dbReference type="EMBL" id="CM039429">
    <property type="protein sequence ID" value="KAI4350060.1"/>
    <property type="molecule type" value="Genomic_DNA"/>
</dbReference>
<name>A0ACB9PU06_BAUVA</name>